<protein>
    <submittedName>
        <fullName evidence="2">WD40 repeat-like protein</fullName>
    </submittedName>
</protein>
<dbReference type="Pfam" id="PF00400">
    <property type="entry name" value="WD40"/>
    <property type="match status" value="1"/>
</dbReference>
<dbReference type="EMBL" id="MU005622">
    <property type="protein sequence ID" value="KAF2677478.1"/>
    <property type="molecule type" value="Genomic_DNA"/>
</dbReference>
<dbReference type="SMART" id="SM00320">
    <property type="entry name" value="WD40"/>
    <property type="match status" value="4"/>
</dbReference>
<keyword evidence="1" id="KW-0732">Signal</keyword>
<evidence type="ECO:0000313" key="2">
    <source>
        <dbReference type="EMBL" id="KAF2677478.1"/>
    </source>
</evidence>
<dbReference type="Proteomes" id="UP000799291">
    <property type="component" value="Unassembled WGS sequence"/>
</dbReference>
<name>A0A6G1IHB3_9PLEO</name>
<feature type="signal peptide" evidence="1">
    <location>
        <begin position="1"/>
        <end position="16"/>
    </location>
</feature>
<evidence type="ECO:0000256" key="1">
    <source>
        <dbReference type="SAM" id="SignalP"/>
    </source>
</evidence>
<dbReference type="InterPro" id="IPR015943">
    <property type="entry name" value="WD40/YVTN_repeat-like_dom_sf"/>
</dbReference>
<sequence length="415" mass="45584">MVAISVLCTLTGLLEAAASRTLLPRQENDTIDGALIPKFISDFKKDGAPAQWATGYPKQWGSEDFHLQFNAPEPDDIFNGLVADDEKTVGMFNGSHVTFLNLDSKATLSTFSLGPSDLYKGGLILNKSSKGGYNALISGSTAKYGGTRKIIQRRLSSDFKPIGEETSYEAGDIIDFDKNGRVATIWGQIIDLESDNATAVMLKDPPQITDMSFSPDGQYISTVGWPDPSGKGAILWNATSGEKIIQFPPTNAQNWVTKISPDNKYVLLALGTGSIQLYSLANLTAAPVVLGGFNGWIRAIAWSPDGTHLATGDRGRVQIWKFPEAEVVQTWEVESKSLDYGYEVYGISWVDGGNKVGWGFRLGRYMYDFERNERFWWTMGLDDHSWGGGGGPVYLKGRELVVTVDGDSLMRFWKI</sequence>
<dbReference type="InterPro" id="IPR001680">
    <property type="entry name" value="WD40_rpt"/>
</dbReference>
<dbReference type="AlphaFoldDB" id="A0A6G1IHB3"/>
<feature type="chain" id="PRO_5026083284" evidence="1">
    <location>
        <begin position="17"/>
        <end position="415"/>
    </location>
</feature>
<dbReference type="InterPro" id="IPR036322">
    <property type="entry name" value="WD40_repeat_dom_sf"/>
</dbReference>
<reference evidence="2" key="1">
    <citation type="journal article" date="2020" name="Stud. Mycol.">
        <title>101 Dothideomycetes genomes: a test case for predicting lifestyles and emergence of pathogens.</title>
        <authorList>
            <person name="Haridas S."/>
            <person name="Albert R."/>
            <person name="Binder M."/>
            <person name="Bloem J."/>
            <person name="Labutti K."/>
            <person name="Salamov A."/>
            <person name="Andreopoulos B."/>
            <person name="Baker S."/>
            <person name="Barry K."/>
            <person name="Bills G."/>
            <person name="Bluhm B."/>
            <person name="Cannon C."/>
            <person name="Castanera R."/>
            <person name="Culley D."/>
            <person name="Daum C."/>
            <person name="Ezra D."/>
            <person name="Gonzalez J."/>
            <person name="Henrissat B."/>
            <person name="Kuo A."/>
            <person name="Liang C."/>
            <person name="Lipzen A."/>
            <person name="Lutzoni F."/>
            <person name="Magnuson J."/>
            <person name="Mondo S."/>
            <person name="Nolan M."/>
            <person name="Ohm R."/>
            <person name="Pangilinan J."/>
            <person name="Park H.-J."/>
            <person name="Ramirez L."/>
            <person name="Alfaro M."/>
            <person name="Sun H."/>
            <person name="Tritt A."/>
            <person name="Yoshinaga Y."/>
            <person name="Zwiers L.-H."/>
            <person name="Turgeon B."/>
            <person name="Goodwin S."/>
            <person name="Spatafora J."/>
            <person name="Crous P."/>
            <person name="Grigoriev I."/>
        </authorList>
    </citation>
    <scope>NUCLEOTIDE SEQUENCE</scope>
    <source>
        <strain evidence="2">CBS 122367</strain>
    </source>
</reference>
<gene>
    <name evidence="2" type="ORF">K458DRAFT_436598</name>
</gene>
<evidence type="ECO:0000313" key="3">
    <source>
        <dbReference type="Proteomes" id="UP000799291"/>
    </source>
</evidence>
<proteinExistence type="predicted"/>
<dbReference type="SUPFAM" id="SSF50978">
    <property type="entry name" value="WD40 repeat-like"/>
    <property type="match status" value="1"/>
</dbReference>
<dbReference type="Gene3D" id="2.130.10.10">
    <property type="entry name" value="YVTN repeat-like/Quinoprotein amine dehydrogenase"/>
    <property type="match status" value="1"/>
</dbReference>
<accession>A0A6G1IHB3</accession>
<keyword evidence="3" id="KW-1185">Reference proteome</keyword>
<dbReference type="OrthoDB" id="1367865at2759"/>
<organism evidence="2 3">
    <name type="scientific">Lentithecium fluviatile CBS 122367</name>
    <dbReference type="NCBI Taxonomy" id="1168545"/>
    <lineage>
        <taxon>Eukaryota</taxon>
        <taxon>Fungi</taxon>
        <taxon>Dikarya</taxon>
        <taxon>Ascomycota</taxon>
        <taxon>Pezizomycotina</taxon>
        <taxon>Dothideomycetes</taxon>
        <taxon>Pleosporomycetidae</taxon>
        <taxon>Pleosporales</taxon>
        <taxon>Massarineae</taxon>
        <taxon>Lentitheciaceae</taxon>
        <taxon>Lentithecium</taxon>
    </lineage>
</organism>